<dbReference type="STRING" id="52.CMC5_026420"/>
<dbReference type="RefSeq" id="WP_082362441.1">
    <property type="nucleotide sequence ID" value="NZ_CP012159.1"/>
</dbReference>
<evidence type="ECO:0000259" key="8">
    <source>
        <dbReference type="Pfam" id="PF22366"/>
    </source>
</evidence>
<keyword evidence="4" id="KW-0274">FAD</keyword>
<dbReference type="Pfam" id="PF07992">
    <property type="entry name" value="Pyr_redox_2"/>
    <property type="match status" value="1"/>
</dbReference>
<dbReference type="PRINTS" id="PR00368">
    <property type="entry name" value="FADPNR"/>
</dbReference>
<dbReference type="InterPro" id="IPR023753">
    <property type="entry name" value="FAD/NAD-binding_dom"/>
</dbReference>
<comment type="similarity">
    <text evidence="2">Belongs to the NADH dehydrogenase family.</text>
</comment>
<dbReference type="Pfam" id="PF22366">
    <property type="entry name" value="NDH2_C"/>
    <property type="match status" value="1"/>
</dbReference>
<comment type="cofactor">
    <cofactor evidence="1">
        <name>FAD</name>
        <dbReference type="ChEBI" id="CHEBI:57692"/>
    </cofactor>
</comment>
<dbReference type="Proteomes" id="UP000067626">
    <property type="component" value="Chromosome"/>
</dbReference>
<name>A0A0K1EC86_CHOCO</name>
<dbReference type="PRINTS" id="PR00411">
    <property type="entry name" value="PNDRDTASEI"/>
</dbReference>
<dbReference type="GO" id="GO:0019646">
    <property type="term" value="P:aerobic electron transport chain"/>
    <property type="evidence" value="ECO:0007669"/>
    <property type="project" value="TreeGrafter"/>
</dbReference>
<keyword evidence="6" id="KW-1133">Transmembrane helix</keyword>
<evidence type="ECO:0000256" key="2">
    <source>
        <dbReference type="ARBA" id="ARBA00005272"/>
    </source>
</evidence>
<dbReference type="KEGG" id="ccro:CMC5_026420"/>
<evidence type="ECO:0000313" key="10">
    <source>
        <dbReference type="Proteomes" id="UP000067626"/>
    </source>
</evidence>
<dbReference type="InterPro" id="IPR054585">
    <property type="entry name" value="NDH2-like_C"/>
</dbReference>
<evidence type="ECO:0000256" key="6">
    <source>
        <dbReference type="SAM" id="Phobius"/>
    </source>
</evidence>
<evidence type="ECO:0000313" key="9">
    <source>
        <dbReference type="EMBL" id="AKT38496.1"/>
    </source>
</evidence>
<dbReference type="GO" id="GO:0003955">
    <property type="term" value="F:NAD(P)H dehydrogenase (quinone) activity"/>
    <property type="evidence" value="ECO:0007669"/>
    <property type="project" value="TreeGrafter"/>
</dbReference>
<dbReference type="EMBL" id="CP012159">
    <property type="protein sequence ID" value="AKT38496.1"/>
    <property type="molecule type" value="Genomic_DNA"/>
</dbReference>
<dbReference type="OrthoDB" id="9781621at2"/>
<dbReference type="PANTHER" id="PTHR42913:SF3">
    <property type="entry name" value="64 KDA MITOCHONDRIAL NADH DEHYDROGENASE (EUROFUNG)"/>
    <property type="match status" value="1"/>
</dbReference>
<keyword evidence="5" id="KW-0560">Oxidoreductase</keyword>
<evidence type="ECO:0000256" key="5">
    <source>
        <dbReference type="ARBA" id="ARBA00023002"/>
    </source>
</evidence>
<feature type="domain" description="FAD/NAD(P)-binding" evidence="7">
    <location>
        <begin position="9"/>
        <end position="326"/>
    </location>
</feature>
<evidence type="ECO:0000256" key="4">
    <source>
        <dbReference type="ARBA" id="ARBA00022827"/>
    </source>
</evidence>
<dbReference type="PATRIC" id="fig|52.7.peg.2883"/>
<dbReference type="InterPro" id="IPR051169">
    <property type="entry name" value="NADH-Q_oxidoreductase"/>
</dbReference>
<keyword evidence="6" id="KW-0472">Membrane</keyword>
<dbReference type="PANTHER" id="PTHR42913">
    <property type="entry name" value="APOPTOSIS-INDUCING FACTOR 1"/>
    <property type="match status" value="1"/>
</dbReference>
<keyword evidence="3" id="KW-0285">Flavoprotein</keyword>
<dbReference type="AlphaFoldDB" id="A0A0K1EC86"/>
<keyword evidence="6" id="KW-0812">Transmembrane</keyword>
<organism evidence="9 10">
    <name type="scientific">Chondromyces crocatus</name>
    <dbReference type="NCBI Taxonomy" id="52"/>
    <lineage>
        <taxon>Bacteria</taxon>
        <taxon>Pseudomonadati</taxon>
        <taxon>Myxococcota</taxon>
        <taxon>Polyangia</taxon>
        <taxon>Polyangiales</taxon>
        <taxon>Polyangiaceae</taxon>
        <taxon>Chondromyces</taxon>
    </lineage>
</organism>
<evidence type="ECO:0000256" key="3">
    <source>
        <dbReference type="ARBA" id="ARBA00022630"/>
    </source>
</evidence>
<dbReference type="InterPro" id="IPR036188">
    <property type="entry name" value="FAD/NAD-bd_sf"/>
</dbReference>
<reference evidence="9 10" key="1">
    <citation type="submission" date="2015-07" db="EMBL/GenBank/DDBJ databases">
        <title>Genome analysis of myxobacterium Chondromyces crocatus Cm c5 reveals a high potential for natural compound synthesis and the genetic basis for the loss of fruiting body formation.</title>
        <authorList>
            <person name="Zaburannyi N."/>
            <person name="Bunk B."/>
            <person name="Maier J."/>
            <person name="Overmann J."/>
            <person name="Mueller R."/>
        </authorList>
    </citation>
    <scope>NUCLEOTIDE SEQUENCE [LARGE SCALE GENOMIC DNA]</scope>
    <source>
        <strain evidence="9 10">Cm c5</strain>
    </source>
</reference>
<keyword evidence="10" id="KW-1185">Reference proteome</keyword>
<feature type="domain" description="External alternative NADH-ubiquinone oxidoreductase-like C-terminal" evidence="8">
    <location>
        <begin position="350"/>
        <end position="405"/>
    </location>
</feature>
<protein>
    <submittedName>
        <fullName evidence="9">NADH dehydrogenase</fullName>
    </submittedName>
</protein>
<evidence type="ECO:0000259" key="7">
    <source>
        <dbReference type="Pfam" id="PF07992"/>
    </source>
</evidence>
<accession>A0A0K1EC86</accession>
<dbReference type="Gene3D" id="3.50.50.100">
    <property type="match status" value="1"/>
</dbReference>
<feature type="transmembrane region" description="Helical" evidence="6">
    <location>
        <begin position="370"/>
        <end position="390"/>
    </location>
</feature>
<sequence>MPDAGKRPHVVIVGGGFGGLNAAKALGKANVDVTLVDRTNHHLFQPLLYQVATASLSPADIAVPIRGVLSRYRNVKVLMAEVVRVDLAQRKVQLDRGDLTYDYLILAVGARTNYLGNDAWARDAPGLKNLVDAISVRERVLRAFEAAEREQDPVVRRRLLTFVVIGGGATGVEMAGAFSELSSFILKRDFRVAEADATRVVLIEAGQRTLTAFPEPLSQKAEKQLTSLGVEILHNTRVKGIDVHGVSFEDGTTLPAATVLWAAGVRGTPLATTLGVELDRLGRVKVQPDCSLKGYPEAFAIGDMAAQIDKNGVAVPGLSPAAIQQGHFVARTILADQRKRPRGEFAYRDKGTMATIGRSRAIAQVGRLKLSGMLAWLAWMGVHVLFLIGFRNRFIVMFEWMWQYITFKRGARLITGVDREGVEPASVRALARPGAQVSPVETSEIEEAQALGVQPVEVAGRAG</sequence>
<evidence type="ECO:0000256" key="1">
    <source>
        <dbReference type="ARBA" id="ARBA00001974"/>
    </source>
</evidence>
<proteinExistence type="inferred from homology"/>
<dbReference type="SUPFAM" id="SSF51905">
    <property type="entry name" value="FAD/NAD(P)-binding domain"/>
    <property type="match status" value="1"/>
</dbReference>
<gene>
    <name evidence="9" type="primary">ndh</name>
    <name evidence="9" type="ORF">CMC5_026420</name>
</gene>